<reference evidence="3 4" key="1">
    <citation type="submission" date="2014-11" db="EMBL/GenBank/DDBJ databases">
        <authorList>
            <person name="Diene M.Seydina."/>
        </authorList>
    </citation>
    <scope>NUCLEOTIDE SEQUENCE [LARGE SCALE GENOMIC DNA]</scope>
    <source>
        <strain evidence="3 4">Neisseria meningitidis CHUV</strain>
    </source>
</reference>
<evidence type="ECO:0000256" key="2">
    <source>
        <dbReference type="SAM" id="MobiDB-lite"/>
    </source>
</evidence>
<feature type="coiled-coil region" evidence="1">
    <location>
        <begin position="152"/>
        <end position="191"/>
    </location>
</feature>
<keyword evidence="1" id="KW-0175">Coiled coil</keyword>
<evidence type="ECO:0000313" key="3">
    <source>
        <dbReference type="EMBL" id="CRY99785.1"/>
    </source>
</evidence>
<dbReference type="AlphaFoldDB" id="A0A0H5QEZ1"/>
<dbReference type="EMBL" id="CVTF01000100">
    <property type="protein sequence ID" value="CRY99785.1"/>
    <property type="molecule type" value="Genomic_DNA"/>
</dbReference>
<protein>
    <submittedName>
        <fullName evidence="3">Uncharacterized protein</fullName>
    </submittedName>
</protein>
<dbReference type="Proteomes" id="UP000182715">
    <property type="component" value="Unassembled WGS sequence"/>
</dbReference>
<feature type="compositionally biased region" description="Basic and acidic residues" evidence="2">
    <location>
        <begin position="27"/>
        <end position="43"/>
    </location>
</feature>
<organism evidence="3 4">
    <name type="scientific">Neisseria meningitidis serogroup B</name>
    <dbReference type="NCBI Taxonomy" id="491"/>
    <lineage>
        <taxon>Bacteria</taxon>
        <taxon>Pseudomonadati</taxon>
        <taxon>Pseudomonadota</taxon>
        <taxon>Betaproteobacteria</taxon>
        <taxon>Neisseriales</taxon>
        <taxon>Neisseriaceae</taxon>
        <taxon>Neisseria</taxon>
    </lineage>
</organism>
<feature type="region of interest" description="Disordered" evidence="2">
    <location>
        <begin position="251"/>
        <end position="279"/>
    </location>
</feature>
<sequence length="279" mass="33149">MGNFAKVSNCEFWDKINYNRAAQAAEQRAKQAQETPKEPPKQEEHFIAKLPNDKLMTIYRLFQKQLDDMRGLERDIERGDWYINARYRMNENRNKIRALEDDNKRLHHDYWAVQDQGENRFFGMGKIGAKLVKENEKQQHINERHGANVREIRRLKTENEKLEGQYSDKLAADVVKVRDRFNEELDNVRREIGKRPMEEFRNVFLQAAQEAQTTIGQKAVQIELEKFPLNGSPSAKRIAFYFGAQRIREVEQKEREDQRKEQERQARRMERDDGHGIGM</sequence>
<proteinExistence type="predicted"/>
<evidence type="ECO:0000313" key="4">
    <source>
        <dbReference type="Proteomes" id="UP000182715"/>
    </source>
</evidence>
<name>A0A0H5QEZ1_NEIMI</name>
<evidence type="ECO:0000256" key="1">
    <source>
        <dbReference type="SAM" id="Coils"/>
    </source>
</evidence>
<accession>A0A0H5QEZ1</accession>
<feature type="region of interest" description="Disordered" evidence="2">
    <location>
        <begin position="23"/>
        <end position="43"/>
    </location>
</feature>